<accession>A0A8H3LUM3</accession>
<name>A0A8H3LUM3_9GLOM</name>
<dbReference type="OrthoDB" id="2447427at2759"/>
<proteinExistence type="predicted"/>
<gene>
    <name evidence="2" type="ORF">RCL2_001899200</name>
</gene>
<feature type="compositionally biased region" description="Basic residues" evidence="1">
    <location>
        <begin position="120"/>
        <end position="136"/>
    </location>
</feature>
<feature type="compositionally biased region" description="Polar residues" evidence="1">
    <location>
        <begin position="65"/>
        <end position="77"/>
    </location>
</feature>
<sequence>MSNKILSSQPKSVLELLEVPGIKEELEEDRKKYFNLTAIKEWEEAGEPYEEEEEALCMKNEKNETYNGVNSRSVDNNTESESEPEDVSLPMNENIKLEIRLGYIPVKIKKPKARSNLLSRARKQQGTKSNKFKKRHSQDSRSAKCSTT</sequence>
<dbReference type="EMBL" id="BLAL01000215">
    <property type="protein sequence ID" value="GES92205.1"/>
    <property type="molecule type" value="Genomic_DNA"/>
</dbReference>
<dbReference type="AlphaFoldDB" id="A0A8H3LUM3"/>
<evidence type="ECO:0000313" key="3">
    <source>
        <dbReference type="Proteomes" id="UP000615446"/>
    </source>
</evidence>
<dbReference type="Proteomes" id="UP000615446">
    <property type="component" value="Unassembled WGS sequence"/>
</dbReference>
<comment type="caution">
    <text evidence="2">The sequence shown here is derived from an EMBL/GenBank/DDBJ whole genome shotgun (WGS) entry which is preliminary data.</text>
</comment>
<feature type="region of interest" description="Disordered" evidence="1">
    <location>
        <begin position="58"/>
        <end position="92"/>
    </location>
</feature>
<reference evidence="2" key="1">
    <citation type="submission" date="2019-10" db="EMBL/GenBank/DDBJ databases">
        <title>Conservation and host-specific expression of non-tandemly repeated heterogenous ribosome RNA gene in arbuscular mycorrhizal fungi.</title>
        <authorList>
            <person name="Maeda T."/>
            <person name="Kobayashi Y."/>
            <person name="Nakagawa T."/>
            <person name="Ezawa T."/>
            <person name="Yamaguchi K."/>
            <person name="Bino T."/>
            <person name="Nishimoto Y."/>
            <person name="Shigenobu S."/>
            <person name="Kawaguchi M."/>
        </authorList>
    </citation>
    <scope>NUCLEOTIDE SEQUENCE</scope>
    <source>
        <strain evidence="2">HR1</strain>
    </source>
</reference>
<organism evidence="2 3">
    <name type="scientific">Rhizophagus clarus</name>
    <dbReference type="NCBI Taxonomy" id="94130"/>
    <lineage>
        <taxon>Eukaryota</taxon>
        <taxon>Fungi</taxon>
        <taxon>Fungi incertae sedis</taxon>
        <taxon>Mucoromycota</taxon>
        <taxon>Glomeromycotina</taxon>
        <taxon>Glomeromycetes</taxon>
        <taxon>Glomerales</taxon>
        <taxon>Glomeraceae</taxon>
        <taxon>Rhizophagus</taxon>
    </lineage>
</organism>
<evidence type="ECO:0000313" key="2">
    <source>
        <dbReference type="EMBL" id="GES92205.1"/>
    </source>
</evidence>
<feature type="region of interest" description="Disordered" evidence="1">
    <location>
        <begin position="114"/>
        <end position="148"/>
    </location>
</feature>
<evidence type="ECO:0000256" key="1">
    <source>
        <dbReference type="SAM" id="MobiDB-lite"/>
    </source>
</evidence>
<protein>
    <submittedName>
        <fullName evidence="2">Uncharacterized protein</fullName>
    </submittedName>
</protein>